<feature type="compositionally biased region" description="Pro residues" evidence="1">
    <location>
        <begin position="27"/>
        <end position="44"/>
    </location>
</feature>
<name>A0A453JQP0_AEGTS</name>
<evidence type="ECO:0000256" key="1">
    <source>
        <dbReference type="SAM" id="MobiDB-lite"/>
    </source>
</evidence>
<proteinExistence type="predicted"/>
<organism evidence="2 3">
    <name type="scientific">Aegilops tauschii subsp. strangulata</name>
    <name type="common">Goatgrass</name>
    <dbReference type="NCBI Taxonomy" id="200361"/>
    <lineage>
        <taxon>Eukaryota</taxon>
        <taxon>Viridiplantae</taxon>
        <taxon>Streptophyta</taxon>
        <taxon>Embryophyta</taxon>
        <taxon>Tracheophyta</taxon>
        <taxon>Spermatophyta</taxon>
        <taxon>Magnoliopsida</taxon>
        <taxon>Liliopsida</taxon>
        <taxon>Poales</taxon>
        <taxon>Poaceae</taxon>
        <taxon>BOP clade</taxon>
        <taxon>Pooideae</taxon>
        <taxon>Triticodae</taxon>
        <taxon>Triticeae</taxon>
        <taxon>Triticinae</taxon>
        <taxon>Aegilops</taxon>
    </lineage>
</organism>
<sequence length="151" mass="16276">RTTSPPHFPTSRPLHLLSRRPPRRPDLLPPPPPPAPLASPPRKLPYPLAGAAAGAAPRPSPQGAARPCSRRRSPLETEPPAPPRPADLSLRVGRGTREERDDGVCEGNDGGDDGDKVTFSRLGNCKRTTSARPNSIRYIIPSLLQVTSWPL</sequence>
<reference evidence="2" key="3">
    <citation type="journal article" date="2017" name="Nature">
        <title>Genome sequence of the progenitor of the wheat D genome Aegilops tauschii.</title>
        <authorList>
            <person name="Luo M.C."/>
            <person name="Gu Y.Q."/>
            <person name="Puiu D."/>
            <person name="Wang H."/>
            <person name="Twardziok S.O."/>
            <person name="Deal K.R."/>
            <person name="Huo N."/>
            <person name="Zhu T."/>
            <person name="Wang L."/>
            <person name="Wang Y."/>
            <person name="McGuire P.E."/>
            <person name="Liu S."/>
            <person name="Long H."/>
            <person name="Ramasamy R.K."/>
            <person name="Rodriguez J.C."/>
            <person name="Van S.L."/>
            <person name="Yuan L."/>
            <person name="Wang Z."/>
            <person name="Xia Z."/>
            <person name="Xiao L."/>
            <person name="Anderson O.D."/>
            <person name="Ouyang S."/>
            <person name="Liang Y."/>
            <person name="Zimin A.V."/>
            <person name="Pertea G."/>
            <person name="Qi P."/>
            <person name="Bennetzen J.L."/>
            <person name="Dai X."/>
            <person name="Dawson M.W."/>
            <person name="Muller H.G."/>
            <person name="Kugler K."/>
            <person name="Rivarola-Duarte L."/>
            <person name="Spannagl M."/>
            <person name="Mayer K.F.X."/>
            <person name="Lu F.H."/>
            <person name="Bevan M.W."/>
            <person name="Leroy P."/>
            <person name="Li P."/>
            <person name="You F.M."/>
            <person name="Sun Q."/>
            <person name="Liu Z."/>
            <person name="Lyons E."/>
            <person name="Wicker T."/>
            <person name="Salzberg S.L."/>
            <person name="Devos K.M."/>
            <person name="Dvorak J."/>
        </authorList>
    </citation>
    <scope>NUCLEOTIDE SEQUENCE [LARGE SCALE GENOMIC DNA]</scope>
    <source>
        <strain evidence="2">cv. AL8/78</strain>
    </source>
</reference>
<accession>A0A453JQP0</accession>
<dbReference type="Proteomes" id="UP000015105">
    <property type="component" value="Chromosome 5D"/>
</dbReference>
<feature type="region of interest" description="Disordered" evidence="1">
    <location>
        <begin position="1"/>
        <end position="120"/>
    </location>
</feature>
<dbReference type="Gramene" id="AET5Gv20158800.15">
    <property type="protein sequence ID" value="AET5Gv20158800.15"/>
    <property type="gene ID" value="AET5Gv20158800"/>
</dbReference>
<keyword evidence="3" id="KW-1185">Reference proteome</keyword>
<protein>
    <submittedName>
        <fullName evidence="2">Uncharacterized protein</fullName>
    </submittedName>
</protein>
<reference evidence="2" key="5">
    <citation type="journal article" date="2021" name="G3 (Bethesda)">
        <title>Aegilops tauschii genome assembly Aet v5.0 features greater sequence contiguity and improved annotation.</title>
        <authorList>
            <person name="Wang L."/>
            <person name="Zhu T."/>
            <person name="Rodriguez J.C."/>
            <person name="Deal K.R."/>
            <person name="Dubcovsky J."/>
            <person name="McGuire P.E."/>
            <person name="Lux T."/>
            <person name="Spannagl M."/>
            <person name="Mayer K.F.X."/>
            <person name="Baldrich P."/>
            <person name="Meyers B.C."/>
            <person name="Huo N."/>
            <person name="Gu Y.Q."/>
            <person name="Zhou H."/>
            <person name="Devos K.M."/>
            <person name="Bennetzen J.L."/>
            <person name="Unver T."/>
            <person name="Budak H."/>
            <person name="Gulick P.J."/>
            <person name="Galiba G."/>
            <person name="Kalapos B."/>
            <person name="Nelson D.R."/>
            <person name="Li P."/>
            <person name="You F.M."/>
            <person name="Luo M.C."/>
            <person name="Dvorak J."/>
        </authorList>
    </citation>
    <scope>NUCLEOTIDE SEQUENCE [LARGE SCALE GENOMIC DNA]</scope>
    <source>
        <strain evidence="2">cv. AL8/78</strain>
    </source>
</reference>
<evidence type="ECO:0000313" key="3">
    <source>
        <dbReference type="Proteomes" id="UP000015105"/>
    </source>
</evidence>
<dbReference type="EnsemblPlants" id="AET5Gv20158800.15">
    <property type="protein sequence ID" value="AET5Gv20158800.15"/>
    <property type="gene ID" value="AET5Gv20158800"/>
</dbReference>
<dbReference type="AlphaFoldDB" id="A0A453JQP0"/>
<evidence type="ECO:0000313" key="2">
    <source>
        <dbReference type="EnsemblPlants" id="AET5Gv20158800.15"/>
    </source>
</evidence>
<reference evidence="3" key="2">
    <citation type="journal article" date="2017" name="Nat. Plants">
        <title>The Aegilops tauschii genome reveals multiple impacts of transposons.</title>
        <authorList>
            <person name="Zhao G."/>
            <person name="Zou C."/>
            <person name="Li K."/>
            <person name="Wang K."/>
            <person name="Li T."/>
            <person name="Gao L."/>
            <person name="Zhang X."/>
            <person name="Wang H."/>
            <person name="Yang Z."/>
            <person name="Liu X."/>
            <person name="Jiang W."/>
            <person name="Mao L."/>
            <person name="Kong X."/>
            <person name="Jiao Y."/>
            <person name="Jia J."/>
        </authorList>
    </citation>
    <scope>NUCLEOTIDE SEQUENCE [LARGE SCALE GENOMIC DNA]</scope>
    <source>
        <strain evidence="3">cv. AL8/78</strain>
    </source>
</reference>
<reference evidence="3" key="1">
    <citation type="journal article" date="2014" name="Science">
        <title>Ancient hybridizations among the ancestral genomes of bread wheat.</title>
        <authorList>
            <consortium name="International Wheat Genome Sequencing Consortium,"/>
            <person name="Marcussen T."/>
            <person name="Sandve S.R."/>
            <person name="Heier L."/>
            <person name="Spannagl M."/>
            <person name="Pfeifer M."/>
            <person name="Jakobsen K.S."/>
            <person name="Wulff B.B."/>
            <person name="Steuernagel B."/>
            <person name="Mayer K.F."/>
            <person name="Olsen O.A."/>
        </authorList>
    </citation>
    <scope>NUCLEOTIDE SEQUENCE [LARGE SCALE GENOMIC DNA]</scope>
    <source>
        <strain evidence="3">cv. AL8/78</strain>
    </source>
</reference>
<feature type="compositionally biased region" description="Low complexity" evidence="1">
    <location>
        <begin position="45"/>
        <end position="67"/>
    </location>
</feature>
<reference evidence="2" key="4">
    <citation type="submission" date="2019-03" db="UniProtKB">
        <authorList>
            <consortium name="EnsemblPlants"/>
        </authorList>
    </citation>
    <scope>IDENTIFICATION</scope>
</reference>